<evidence type="ECO:0000313" key="2">
    <source>
        <dbReference type="Proteomes" id="UP000610303"/>
    </source>
</evidence>
<dbReference type="AlphaFoldDB" id="A0A918F974"/>
<sequence length="377" mass="39357">MNDGIKWGLPVLGAAALGTIGLVLGTTALADAVSAQTVVAGAAAESRAEAALGDLRGATTLAEGQALEGEALAGALVDGLGDPALAEALTADVASARELIDAAELELPEQPAYDRGPLTPIWTSLAEAVATQERTGRLVELQREAESGLGGLEDVEAQLAEARAALYADAAADAQAVLDASPVASYESRVPAMHAIAQDGDSWYVEQDDSAEGYQQLAAAVAAVQASQTAEAARRAAPEYASRGPIEEFARSIAHGVHLDFAWDHVVNGLSSDEWYSGTAQYWYADGGWAKINLSYSIDWSYADDVNAKAVVVHEVGHTQVVRPECTPIFESEVFRGDDEMWATAWAIAAGYDVPGSGIEAYGRPSDQQIAEAGRCV</sequence>
<organism evidence="1 2">
    <name type="scientific">Agromyces mediolanus</name>
    <name type="common">Corynebacterium mediolanum</name>
    <dbReference type="NCBI Taxonomy" id="41986"/>
    <lineage>
        <taxon>Bacteria</taxon>
        <taxon>Bacillati</taxon>
        <taxon>Actinomycetota</taxon>
        <taxon>Actinomycetes</taxon>
        <taxon>Micrococcales</taxon>
        <taxon>Microbacteriaceae</taxon>
        <taxon>Agromyces</taxon>
    </lineage>
</organism>
<name>A0A918F974_AGRME</name>
<dbReference type="Proteomes" id="UP000610303">
    <property type="component" value="Unassembled WGS sequence"/>
</dbReference>
<dbReference type="RefSeq" id="WP_189083376.1">
    <property type="nucleotide sequence ID" value="NZ_BMRJ01000001.1"/>
</dbReference>
<gene>
    <name evidence="1" type="ORF">GCM10010196_01130</name>
</gene>
<comment type="caution">
    <text evidence="1">The sequence shown here is derived from an EMBL/GenBank/DDBJ whole genome shotgun (WGS) entry which is preliminary data.</text>
</comment>
<reference evidence="1" key="1">
    <citation type="journal article" date="2014" name="Int. J. Syst. Evol. Microbiol.">
        <title>Complete genome sequence of Corynebacterium casei LMG S-19264T (=DSM 44701T), isolated from a smear-ripened cheese.</title>
        <authorList>
            <consortium name="US DOE Joint Genome Institute (JGI-PGF)"/>
            <person name="Walter F."/>
            <person name="Albersmeier A."/>
            <person name="Kalinowski J."/>
            <person name="Ruckert C."/>
        </authorList>
    </citation>
    <scope>NUCLEOTIDE SEQUENCE</scope>
    <source>
        <strain evidence="1">JCM 3346</strain>
    </source>
</reference>
<protein>
    <submittedName>
        <fullName evidence="1">Uncharacterized protein</fullName>
    </submittedName>
</protein>
<accession>A0A918F974</accession>
<evidence type="ECO:0000313" key="1">
    <source>
        <dbReference type="EMBL" id="GGR12455.1"/>
    </source>
</evidence>
<keyword evidence="2" id="KW-1185">Reference proteome</keyword>
<dbReference type="EMBL" id="BMRJ01000001">
    <property type="protein sequence ID" value="GGR12455.1"/>
    <property type="molecule type" value="Genomic_DNA"/>
</dbReference>
<proteinExistence type="predicted"/>
<reference evidence="1" key="2">
    <citation type="submission" date="2020-09" db="EMBL/GenBank/DDBJ databases">
        <authorList>
            <person name="Sun Q."/>
            <person name="Ohkuma M."/>
        </authorList>
    </citation>
    <scope>NUCLEOTIDE SEQUENCE</scope>
    <source>
        <strain evidence="1">JCM 3346</strain>
    </source>
</reference>